<feature type="compositionally biased region" description="Low complexity" evidence="1">
    <location>
        <begin position="223"/>
        <end position="240"/>
    </location>
</feature>
<sequence>MQQPGSHTALVRLAGGGVLGPGSGAAGCVAAALVLANASSAKEDHQAAHRPVSLATQAAYHKGLASECWTCVKAAGIVPGAAGPSSHSALLEAATGGGKLLIKALPVRKQAQQVAAPGGSSTSPGAGEANAAPRAGAVTAAAASKQDGLQTAVQPASGRSEAAPLVLMDQGHQAPVQQHQAGQVAPPPAQQQEKQRPELGDSQGQQQEGEADSCPVQPADLSQPQDEPQPAPAASLFAAPAEEEAFLRSLGWTDDGMHTTTNGASVS</sequence>
<feature type="region of interest" description="Disordered" evidence="1">
    <location>
        <begin position="113"/>
        <end position="143"/>
    </location>
</feature>
<feature type="compositionally biased region" description="Polar residues" evidence="1">
    <location>
        <begin position="258"/>
        <end position="267"/>
    </location>
</feature>
<evidence type="ECO:0000256" key="1">
    <source>
        <dbReference type="SAM" id="MobiDB-lite"/>
    </source>
</evidence>
<protein>
    <submittedName>
        <fullName evidence="2">Uncharacterized protein</fullName>
    </submittedName>
</protein>
<dbReference type="EMBL" id="BLLF01001054">
    <property type="protein sequence ID" value="GFH16808.1"/>
    <property type="molecule type" value="Genomic_DNA"/>
</dbReference>
<evidence type="ECO:0000313" key="2">
    <source>
        <dbReference type="EMBL" id="GFH16808.1"/>
    </source>
</evidence>
<gene>
    <name evidence="2" type="ORF">HaLaN_13305</name>
</gene>
<feature type="compositionally biased region" description="Low complexity" evidence="1">
    <location>
        <begin position="115"/>
        <end position="143"/>
    </location>
</feature>
<dbReference type="AlphaFoldDB" id="A0A699ZCR8"/>
<proteinExistence type="predicted"/>
<keyword evidence="3" id="KW-1185">Reference proteome</keyword>
<feature type="compositionally biased region" description="Low complexity" evidence="1">
    <location>
        <begin position="172"/>
        <end position="184"/>
    </location>
</feature>
<reference evidence="2 3" key="1">
    <citation type="submission" date="2020-02" db="EMBL/GenBank/DDBJ databases">
        <title>Draft genome sequence of Haematococcus lacustris strain NIES-144.</title>
        <authorList>
            <person name="Morimoto D."/>
            <person name="Nakagawa S."/>
            <person name="Yoshida T."/>
            <person name="Sawayama S."/>
        </authorList>
    </citation>
    <scope>NUCLEOTIDE SEQUENCE [LARGE SCALE GENOMIC DNA]</scope>
    <source>
        <strain evidence="2 3">NIES-144</strain>
    </source>
</reference>
<organism evidence="2 3">
    <name type="scientific">Haematococcus lacustris</name>
    <name type="common">Green alga</name>
    <name type="synonym">Haematococcus pluvialis</name>
    <dbReference type="NCBI Taxonomy" id="44745"/>
    <lineage>
        <taxon>Eukaryota</taxon>
        <taxon>Viridiplantae</taxon>
        <taxon>Chlorophyta</taxon>
        <taxon>core chlorophytes</taxon>
        <taxon>Chlorophyceae</taxon>
        <taxon>CS clade</taxon>
        <taxon>Chlamydomonadales</taxon>
        <taxon>Haematococcaceae</taxon>
        <taxon>Haematococcus</taxon>
    </lineage>
</organism>
<name>A0A699ZCR8_HAELA</name>
<dbReference type="Proteomes" id="UP000485058">
    <property type="component" value="Unassembled WGS sequence"/>
</dbReference>
<comment type="caution">
    <text evidence="2">The sequence shown here is derived from an EMBL/GenBank/DDBJ whole genome shotgun (WGS) entry which is preliminary data.</text>
</comment>
<evidence type="ECO:0000313" key="3">
    <source>
        <dbReference type="Proteomes" id="UP000485058"/>
    </source>
</evidence>
<feature type="region of interest" description="Disordered" evidence="1">
    <location>
        <begin position="172"/>
        <end position="267"/>
    </location>
</feature>
<accession>A0A699ZCR8</accession>